<reference evidence="11" key="2">
    <citation type="submission" date="2019-01" db="EMBL/GenBank/DDBJ databases">
        <title>Oenococcus sicerae UCMA17102.</title>
        <authorList>
            <person name="Cousin F.J."/>
            <person name="Le Guellec R."/>
            <person name="Cretenet M."/>
        </authorList>
    </citation>
    <scope>NUCLEOTIDE SEQUENCE</scope>
    <source>
        <strain evidence="11">UCMA17102</strain>
    </source>
</reference>
<keyword evidence="7 8" id="KW-0472">Membrane</keyword>
<keyword evidence="6 9" id="KW-1133">Transmembrane helix</keyword>
<reference evidence="12" key="3">
    <citation type="submission" date="2020-01" db="EMBL/GenBank/DDBJ databases">
        <authorList>
            <person name="Cousin F.J."/>
            <person name="Le Guellec R."/>
            <person name="Cretenet M."/>
        </authorList>
    </citation>
    <scope>NUCLEOTIDE SEQUENCE</scope>
    <source>
        <strain evidence="12">UCMA 15228</strain>
    </source>
</reference>
<evidence type="ECO:0000256" key="7">
    <source>
        <dbReference type="ARBA" id="ARBA00023136"/>
    </source>
</evidence>
<dbReference type="PANTHER" id="PTHR33989:SF4">
    <property type="entry name" value="PTS SYSTEM N,N'-DIACETYLCHITOBIOSE-SPECIFIC EIIC COMPONENT"/>
    <property type="match status" value="1"/>
</dbReference>
<dbReference type="EMBL" id="CP029684">
    <property type="protein sequence ID" value="QAS70595.1"/>
    <property type="molecule type" value="Genomic_DNA"/>
</dbReference>
<evidence type="ECO:0000256" key="3">
    <source>
        <dbReference type="ARBA" id="ARBA00022475"/>
    </source>
</evidence>
<proteinExistence type="predicted"/>
<accession>A0AAJ1REX8</accession>
<evidence type="ECO:0000313" key="14">
    <source>
        <dbReference type="Proteomes" id="UP001167919"/>
    </source>
</evidence>
<dbReference type="InterPro" id="IPR004501">
    <property type="entry name" value="PTS_EIIC_3"/>
</dbReference>
<dbReference type="PROSITE" id="PS51105">
    <property type="entry name" value="PTS_EIIC_TYPE_3"/>
    <property type="match status" value="1"/>
</dbReference>
<dbReference type="PANTHER" id="PTHR33989">
    <property type="match status" value="1"/>
</dbReference>
<feature type="transmembrane region" description="Helical" evidence="9">
    <location>
        <begin position="79"/>
        <end position="100"/>
    </location>
</feature>
<dbReference type="Proteomes" id="UP000286907">
    <property type="component" value="Chromosome"/>
</dbReference>
<dbReference type="GO" id="GO:0005886">
    <property type="term" value="C:plasma membrane"/>
    <property type="evidence" value="ECO:0007669"/>
    <property type="project" value="UniProtKB-SubCell"/>
</dbReference>
<feature type="transmembrane region" description="Helical" evidence="9">
    <location>
        <begin position="359"/>
        <end position="380"/>
    </location>
</feature>
<evidence type="ECO:0000256" key="4">
    <source>
        <dbReference type="ARBA" id="ARBA00022597"/>
    </source>
</evidence>
<dbReference type="InterPro" id="IPR003352">
    <property type="entry name" value="PTS_EIIC"/>
</dbReference>
<keyword evidence="4 8" id="KW-0762">Sugar transport</keyword>
<name>A0AAJ1REX8_9LACO</name>
<sequence>MDNVMKGLEKYLIPIGSKLAQNKVLSAMRDGIAAVMPIVMVGSLALIIKNFPTPGANGGVWATWLAGDGAWLSDWLLKLYYGTFMIIGIVAAFGIAYHLAKELGADGLSAGVISFASFVITTPYMFGTSTPWSLTAKSVKVTNLAEQGMSFNFTGANGLFPAILIGLFTGYVFAWFVKRHITIKMPDTVPPAVANSFVALIPGLVILTFWDIVQTLLARTDFKSLSQILTIWLQKPLSAFGGSLFGVIVVATLTSLFWFVGVHGGNITGAIMSPVYLSMMGANAKAYAAHQTMPNIVTQPFMDLFVYLGGGGATLGLVIAITLFSHSKQLKTLKPLTMVPGIFNINEPTMFGIPVVLNVYLILPFIVVPIMNALIAFTAMQSGIVAMTNGAVMPWTTPPIISGFLATGGHISGSILQVVLIVLDTLVWLPFMKITDKRQIEVEKNEKIGAEA</sequence>
<organism evidence="11 14">
    <name type="scientific">Oenococcus sicerae</name>
    <dbReference type="NCBI Taxonomy" id="2203724"/>
    <lineage>
        <taxon>Bacteria</taxon>
        <taxon>Bacillati</taxon>
        <taxon>Bacillota</taxon>
        <taxon>Bacilli</taxon>
        <taxon>Lactobacillales</taxon>
        <taxon>Lactobacillaceae</taxon>
        <taxon>Oenococcus</taxon>
    </lineage>
</organism>
<keyword evidence="3 8" id="KW-1003">Cell membrane</keyword>
<dbReference type="NCBIfam" id="TIGR00410">
    <property type="entry name" value="lacE"/>
    <property type="match status" value="1"/>
</dbReference>
<keyword evidence="2 8" id="KW-0813">Transport</keyword>
<dbReference type="GO" id="GO:1901264">
    <property type="term" value="P:carbohydrate derivative transport"/>
    <property type="evidence" value="ECO:0007669"/>
    <property type="project" value="TreeGrafter"/>
</dbReference>
<dbReference type="Proteomes" id="UP001167919">
    <property type="component" value="Unassembled WGS sequence"/>
</dbReference>
<evidence type="ECO:0000256" key="2">
    <source>
        <dbReference type="ARBA" id="ARBA00022448"/>
    </source>
</evidence>
<feature type="transmembrane region" description="Helical" evidence="9">
    <location>
        <begin position="197"/>
        <end position="217"/>
    </location>
</feature>
<evidence type="ECO:0000313" key="12">
    <source>
        <dbReference type="EMBL" id="QAS70595.1"/>
    </source>
</evidence>
<feature type="domain" description="PTS EIIC type-3" evidence="10">
    <location>
        <begin position="8"/>
        <end position="431"/>
    </location>
</feature>
<protein>
    <recommendedName>
        <fullName evidence="8">Permease IIC component</fullName>
    </recommendedName>
</protein>
<keyword evidence="13" id="KW-1185">Reference proteome</keyword>
<evidence type="ECO:0000256" key="6">
    <source>
        <dbReference type="ARBA" id="ARBA00022989"/>
    </source>
</evidence>
<dbReference type="InterPro" id="IPR004796">
    <property type="entry name" value="PTS_IIC_cello"/>
</dbReference>
<keyword evidence="5 9" id="KW-0812">Transmembrane</keyword>
<comment type="subcellular location">
    <subcellularLocation>
        <location evidence="1">Cell membrane</location>
        <topology evidence="1">Multi-pass membrane protein</topology>
    </subcellularLocation>
</comment>
<evidence type="ECO:0000256" key="1">
    <source>
        <dbReference type="ARBA" id="ARBA00004651"/>
    </source>
</evidence>
<evidence type="ECO:0000313" key="13">
    <source>
        <dbReference type="Proteomes" id="UP000286907"/>
    </source>
</evidence>
<dbReference type="GO" id="GO:0008982">
    <property type="term" value="F:protein-N(PI)-phosphohistidine-sugar phosphotransferase activity"/>
    <property type="evidence" value="ECO:0007669"/>
    <property type="project" value="UniProtKB-UniRule"/>
</dbReference>
<comment type="function">
    <text evidence="8">The phosphoenolpyruvate-dependent sugar phosphotransferase system (PTS), a major carbohydrate active -transport system, catalyzes the phosphorylation of incoming sugar substrates concomitant with their translocation across the cell membrane.</text>
</comment>
<dbReference type="Pfam" id="PF02378">
    <property type="entry name" value="PTS_EIIC"/>
    <property type="match status" value="1"/>
</dbReference>
<evidence type="ECO:0000256" key="8">
    <source>
        <dbReference type="PIRNR" id="PIRNR006351"/>
    </source>
</evidence>
<feature type="transmembrane region" description="Helical" evidence="9">
    <location>
        <begin position="158"/>
        <end position="177"/>
    </location>
</feature>
<evidence type="ECO:0000259" key="10">
    <source>
        <dbReference type="PROSITE" id="PS51105"/>
    </source>
</evidence>
<feature type="transmembrane region" description="Helical" evidence="9">
    <location>
        <begin position="267"/>
        <end position="284"/>
    </location>
</feature>
<dbReference type="InterPro" id="IPR051088">
    <property type="entry name" value="PTS_Sugar-EIIC/EIIB"/>
</dbReference>
<feature type="transmembrane region" description="Helical" evidence="9">
    <location>
        <begin position="31"/>
        <end position="48"/>
    </location>
</feature>
<dbReference type="EMBL" id="SDWY01000003">
    <property type="protein sequence ID" value="MDN6900641.1"/>
    <property type="molecule type" value="Genomic_DNA"/>
</dbReference>
<evidence type="ECO:0000313" key="11">
    <source>
        <dbReference type="EMBL" id="MDN6900641.1"/>
    </source>
</evidence>
<dbReference type="GO" id="GO:0009401">
    <property type="term" value="P:phosphoenolpyruvate-dependent sugar phosphotransferase system"/>
    <property type="evidence" value="ECO:0007669"/>
    <property type="project" value="InterPro"/>
</dbReference>
<evidence type="ECO:0000256" key="5">
    <source>
        <dbReference type="ARBA" id="ARBA00022692"/>
    </source>
</evidence>
<reference evidence="12 13" key="1">
    <citation type="journal article" date="2019" name="Syst. Appl. Microbiol.">
        <title>Oenococcus sicerae sp. nov., isolated from French cider.</title>
        <authorList>
            <person name="Cousin F.J."/>
            <person name="Le Guellec R."/>
            <person name="Chagnot C."/>
            <person name="Goux D."/>
            <person name="Dalmasso M."/>
            <person name="Laplace J.M."/>
            <person name="Cretenet M."/>
        </authorList>
    </citation>
    <scope>NUCLEOTIDE SEQUENCE [LARGE SCALE GENOMIC DNA]</scope>
    <source>
        <strain evidence="12 13">UCMA 15228</strain>
    </source>
</reference>
<feature type="transmembrane region" description="Helical" evidence="9">
    <location>
        <begin position="107"/>
        <end position="126"/>
    </location>
</feature>
<evidence type="ECO:0000256" key="9">
    <source>
        <dbReference type="SAM" id="Phobius"/>
    </source>
</evidence>
<feature type="transmembrane region" description="Helical" evidence="9">
    <location>
        <begin position="400"/>
        <end position="429"/>
    </location>
</feature>
<gene>
    <name evidence="12" type="ORF">DLJ48_01815</name>
    <name evidence="11" type="ORF">EVC35_06440</name>
</gene>
<feature type="transmembrane region" description="Helical" evidence="9">
    <location>
        <begin position="237"/>
        <end position="260"/>
    </location>
</feature>
<dbReference type="AlphaFoldDB" id="A0AAJ1REX8"/>
<dbReference type="PIRSF" id="PIRSF006351">
    <property type="entry name" value="PTS_EIIC-Cellobiose"/>
    <property type="match status" value="1"/>
</dbReference>
<feature type="transmembrane region" description="Helical" evidence="9">
    <location>
        <begin position="304"/>
        <end position="324"/>
    </location>
</feature>